<sequence>MYLGTLLCSSNTSFPAGLYRGHGSRLLLGTCSTPRMQPPLCDKVRTSAVVFVLFGSTGQHMAYIWKTSQHLPPMYTANTM</sequence>
<protein>
    <submittedName>
        <fullName evidence="1">Uncharacterized protein</fullName>
    </submittedName>
</protein>
<dbReference type="Proteomes" id="UP000770717">
    <property type="component" value="Unassembled WGS sequence"/>
</dbReference>
<organism evidence="1 2">
    <name type="scientific">Eleutherodactylus coqui</name>
    <name type="common">Puerto Rican coqui</name>
    <dbReference type="NCBI Taxonomy" id="57060"/>
    <lineage>
        <taxon>Eukaryota</taxon>
        <taxon>Metazoa</taxon>
        <taxon>Chordata</taxon>
        <taxon>Craniata</taxon>
        <taxon>Vertebrata</taxon>
        <taxon>Euteleostomi</taxon>
        <taxon>Amphibia</taxon>
        <taxon>Batrachia</taxon>
        <taxon>Anura</taxon>
        <taxon>Neobatrachia</taxon>
        <taxon>Hyloidea</taxon>
        <taxon>Eleutherodactylidae</taxon>
        <taxon>Eleutherodactylinae</taxon>
        <taxon>Eleutherodactylus</taxon>
        <taxon>Eleutherodactylus</taxon>
    </lineage>
</organism>
<dbReference type="EMBL" id="WNTK01000006">
    <property type="protein sequence ID" value="KAG9481875.1"/>
    <property type="molecule type" value="Genomic_DNA"/>
</dbReference>
<proteinExistence type="predicted"/>
<name>A0A8J6F7V0_ELECQ</name>
<reference evidence="1" key="1">
    <citation type="thesis" date="2020" institute="ProQuest LLC" country="789 East Eisenhower Parkway, Ann Arbor, MI, USA">
        <title>Comparative Genomics and Chromosome Evolution.</title>
        <authorList>
            <person name="Mudd A.B."/>
        </authorList>
    </citation>
    <scope>NUCLEOTIDE SEQUENCE</scope>
    <source>
        <strain evidence="1">HN-11 Male</strain>
        <tissue evidence="1">Kidney and liver</tissue>
    </source>
</reference>
<evidence type="ECO:0000313" key="2">
    <source>
        <dbReference type="Proteomes" id="UP000770717"/>
    </source>
</evidence>
<dbReference type="AlphaFoldDB" id="A0A8J6F7V0"/>
<comment type="caution">
    <text evidence="1">The sequence shown here is derived from an EMBL/GenBank/DDBJ whole genome shotgun (WGS) entry which is preliminary data.</text>
</comment>
<keyword evidence="2" id="KW-1185">Reference proteome</keyword>
<evidence type="ECO:0000313" key="1">
    <source>
        <dbReference type="EMBL" id="KAG9481875.1"/>
    </source>
</evidence>
<gene>
    <name evidence="1" type="ORF">GDO78_010874</name>
</gene>
<accession>A0A8J6F7V0</accession>